<keyword evidence="9" id="KW-1185">Reference proteome</keyword>
<keyword evidence="4" id="KW-0378">Hydrolase</keyword>
<evidence type="ECO:0000256" key="2">
    <source>
        <dbReference type="ARBA" id="ARBA00001946"/>
    </source>
</evidence>
<dbReference type="EMBL" id="JACHFM010000001">
    <property type="protein sequence ID" value="MBB5220554.1"/>
    <property type="molecule type" value="Genomic_DNA"/>
</dbReference>
<dbReference type="GO" id="GO:0046872">
    <property type="term" value="F:metal ion binding"/>
    <property type="evidence" value="ECO:0007669"/>
    <property type="project" value="UniProtKB-KW"/>
</dbReference>
<dbReference type="GO" id="GO:0010945">
    <property type="term" value="F:coenzyme A diphosphatase activity"/>
    <property type="evidence" value="ECO:0007669"/>
    <property type="project" value="InterPro"/>
</dbReference>
<accession>A0A840SHY5</accession>
<keyword evidence="3" id="KW-0479">Metal-binding</keyword>
<name>A0A840SHY5_9RHOB</name>
<dbReference type="Gene3D" id="3.90.79.10">
    <property type="entry name" value="Nucleoside Triphosphate Pyrophosphohydrolase"/>
    <property type="match status" value="1"/>
</dbReference>
<comment type="cofactor">
    <cofactor evidence="1">
        <name>Mn(2+)</name>
        <dbReference type="ChEBI" id="CHEBI:29035"/>
    </cofactor>
</comment>
<proteinExistence type="predicted"/>
<protein>
    <submittedName>
        <fullName evidence="8">8-oxo-dGTP pyrophosphatase MutT (NUDIX family)</fullName>
    </submittedName>
</protein>
<dbReference type="SUPFAM" id="SSF55811">
    <property type="entry name" value="Nudix"/>
    <property type="match status" value="1"/>
</dbReference>
<dbReference type="InterPro" id="IPR045121">
    <property type="entry name" value="CoAse"/>
</dbReference>
<feature type="domain" description="Nudix hydrolase" evidence="7">
    <location>
        <begin position="37"/>
        <end position="174"/>
    </location>
</feature>
<comment type="caution">
    <text evidence="8">The sequence shown here is derived from an EMBL/GenBank/DDBJ whole genome shotgun (WGS) entry which is preliminary data.</text>
</comment>
<evidence type="ECO:0000256" key="4">
    <source>
        <dbReference type="ARBA" id="ARBA00022801"/>
    </source>
</evidence>
<evidence type="ECO:0000313" key="9">
    <source>
        <dbReference type="Proteomes" id="UP000549457"/>
    </source>
</evidence>
<dbReference type="PANTHER" id="PTHR12992">
    <property type="entry name" value="NUDIX HYDROLASE"/>
    <property type="match status" value="1"/>
</dbReference>
<evidence type="ECO:0000256" key="6">
    <source>
        <dbReference type="ARBA" id="ARBA00023211"/>
    </source>
</evidence>
<evidence type="ECO:0000256" key="1">
    <source>
        <dbReference type="ARBA" id="ARBA00001936"/>
    </source>
</evidence>
<evidence type="ECO:0000259" key="7">
    <source>
        <dbReference type="PROSITE" id="PS51462"/>
    </source>
</evidence>
<dbReference type="PROSITE" id="PS51462">
    <property type="entry name" value="NUDIX"/>
    <property type="match status" value="1"/>
</dbReference>
<dbReference type="InterPro" id="IPR015797">
    <property type="entry name" value="NUDIX_hydrolase-like_dom_sf"/>
</dbReference>
<keyword evidence="6" id="KW-0464">Manganese</keyword>
<dbReference type="CDD" id="cd03426">
    <property type="entry name" value="NUDIX_CoAse_Nudt7"/>
    <property type="match status" value="1"/>
</dbReference>
<gene>
    <name evidence="8" type="ORF">HNP73_000475</name>
</gene>
<comment type="cofactor">
    <cofactor evidence="2">
        <name>Mg(2+)</name>
        <dbReference type="ChEBI" id="CHEBI:18420"/>
    </cofactor>
</comment>
<organism evidence="8 9">
    <name type="scientific">Amaricoccus macauensis</name>
    <dbReference type="NCBI Taxonomy" id="57001"/>
    <lineage>
        <taxon>Bacteria</taxon>
        <taxon>Pseudomonadati</taxon>
        <taxon>Pseudomonadota</taxon>
        <taxon>Alphaproteobacteria</taxon>
        <taxon>Rhodobacterales</taxon>
        <taxon>Paracoccaceae</taxon>
        <taxon>Amaricoccus</taxon>
    </lineage>
</organism>
<dbReference type="PANTHER" id="PTHR12992:SF11">
    <property type="entry name" value="MITOCHONDRIAL COENZYME A DIPHOSPHATASE NUDT8"/>
    <property type="match status" value="1"/>
</dbReference>
<evidence type="ECO:0000313" key="8">
    <source>
        <dbReference type="EMBL" id="MBB5220554.1"/>
    </source>
</evidence>
<dbReference type="AlphaFoldDB" id="A0A840SHY5"/>
<dbReference type="Pfam" id="PF00293">
    <property type="entry name" value="NUDIX"/>
    <property type="match status" value="1"/>
</dbReference>
<reference evidence="8 9" key="1">
    <citation type="submission" date="2020-08" db="EMBL/GenBank/DDBJ databases">
        <title>Genomic Encyclopedia of Type Strains, Phase IV (KMG-IV): sequencing the most valuable type-strain genomes for metagenomic binning, comparative biology and taxonomic classification.</title>
        <authorList>
            <person name="Goeker M."/>
        </authorList>
    </citation>
    <scope>NUCLEOTIDE SEQUENCE [LARGE SCALE GENOMIC DNA]</scope>
    <source>
        <strain evidence="8 9">DSM 101730</strain>
    </source>
</reference>
<dbReference type="Proteomes" id="UP000549457">
    <property type="component" value="Unassembled WGS sequence"/>
</dbReference>
<evidence type="ECO:0000256" key="3">
    <source>
        <dbReference type="ARBA" id="ARBA00022723"/>
    </source>
</evidence>
<dbReference type="NCBIfam" id="NF007980">
    <property type="entry name" value="PRK10707.1"/>
    <property type="match status" value="1"/>
</dbReference>
<keyword evidence="5" id="KW-0460">Magnesium</keyword>
<dbReference type="InterPro" id="IPR000086">
    <property type="entry name" value="NUDIX_hydrolase_dom"/>
</dbReference>
<dbReference type="RefSeq" id="WP_184146732.1">
    <property type="nucleotide sequence ID" value="NZ_JACHFM010000001.1"/>
</dbReference>
<evidence type="ECO:0000256" key="5">
    <source>
        <dbReference type="ARBA" id="ARBA00022842"/>
    </source>
</evidence>
<sequence>MDRPLLNPSEIERALGTPALASSDYDLNPTVRRPDRPLRSASVLIPLVERGPGLNLVLTRRAARLTHHPGQIAFPGGKQDPTDASPLATALREANEEIGLDPSGVEVLGALDFHETVTFFNISPFVGLVPSDFRPVSDPGEVAEVFEVPLEFVLDPANLQIHRRQWQGQWRAYYAIPYGPHYIWGATARMLKALADRLQAP</sequence>